<gene>
    <name evidence="1" type="ORF">MHUMG1_09261</name>
</gene>
<keyword evidence="2" id="KW-1185">Reference proteome</keyword>
<dbReference type="EMBL" id="JACEFI010000024">
    <property type="protein sequence ID" value="KAH0593014.1"/>
    <property type="molecule type" value="Genomic_DNA"/>
</dbReference>
<name>A0A9P8S473_9HYPO</name>
<evidence type="ECO:0000313" key="1">
    <source>
        <dbReference type="EMBL" id="KAH0593014.1"/>
    </source>
</evidence>
<dbReference type="Proteomes" id="UP000764110">
    <property type="component" value="Unassembled WGS sequence"/>
</dbReference>
<reference evidence="1 2" key="1">
    <citation type="submission" date="2020-07" db="EMBL/GenBank/DDBJ databases">
        <title>Metarhizium humberi genome.</title>
        <authorList>
            <person name="Lysoe E."/>
        </authorList>
    </citation>
    <scope>NUCLEOTIDE SEQUENCE [LARGE SCALE GENOMIC DNA]</scope>
    <source>
        <strain evidence="1 2">ESALQ1638</strain>
    </source>
</reference>
<evidence type="ECO:0000313" key="2">
    <source>
        <dbReference type="Proteomes" id="UP000764110"/>
    </source>
</evidence>
<sequence>MPPTDASRLQKLWLAVQTKPEHATTEFWEYVLRLKVFPGSQWSLPSQQPPTDDANDLRRVDLLVRNIDDDTILLFLEAKRANATRDQIEVVEYQAFTACCAHLFQARKQAIWAMTCVGSKARIWAYKRNDDYVTPFWPPGDELSEIGQYAEYSTHSKELVEALEHVKKNPVPDETIFENPPSPRPLSATLPNGWHDREVALMSSTTSYPAEADPRTSLLQLPQSGSVRQGQAADTYQGVLDPNHSYEITVERFENRVYECRRVVDGARVNVPEGGWGQCTIFLSGILFPCYCWVSESETQYFARSLGCEGARGQ</sequence>
<comment type="caution">
    <text evidence="1">The sequence shown here is derived from an EMBL/GenBank/DDBJ whole genome shotgun (WGS) entry which is preliminary data.</text>
</comment>
<dbReference type="AlphaFoldDB" id="A0A9P8S473"/>
<protein>
    <submittedName>
        <fullName evidence="1">Uncharacterized protein</fullName>
    </submittedName>
</protein>
<organism evidence="1 2">
    <name type="scientific">Metarhizium humberi</name>
    <dbReference type="NCBI Taxonomy" id="2596975"/>
    <lineage>
        <taxon>Eukaryota</taxon>
        <taxon>Fungi</taxon>
        <taxon>Dikarya</taxon>
        <taxon>Ascomycota</taxon>
        <taxon>Pezizomycotina</taxon>
        <taxon>Sordariomycetes</taxon>
        <taxon>Hypocreomycetidae</taxon>
        <taxon>Hypocreales</taxon>
        <taxon>Clavicipitaceae</taxon>
        <taxon>Metarhizium</taxon>
    </lineage>
</organism>
<proteinExistence type="predicted"/>
<accession>A0A9P8S473</accession>